<dbReference type="Pfam" id="PF16409">
    <property type="entry name" value="DUF5017"/>
    <property type="match status" value="1"/>
</dbReference>
<protein>
    <submittedName>
        <fullName evidence="2">DUF5017 domain-containing protein</fullName>
    </submittedName>
</protein>
<organism evidence="2 3">
    <name type="scientific">Niabella yanshanensis</name>
    <dbReference type="NCBI Taxonomy" id="577386"/>
    <lineage>
        <taxon>Bacteria</taxon>
        <taxon>Pseudomonadati</taxon>
        <taxon>Bacteroidota</taxon>
        <taxon>Chitinophagia</taxon>
        <taxon>Chitinophagales</taxon>
        <taxon>Chitinophagaceae</taxon>
        <taxon>Niabella</taxon>
    </lineage>
</organism>
<keyword evidence="3" id="KW-1185">Reference proteome</keyword>
<evidence type="ECO:0000313" key="2">
    <source>
        <dbReference type="EMBL" id="WQD39632.1"/>
    </source>
</evidence>
<dbReference type="RefSeq" id="WP_114789056.1">
    <property type="nucleotide sequence ID" value="NZ_CP139960.1"/>
</dbReference>
<reference evidence="2 3" key="1">
    <citation type="submission" date="2023-12" db="EMBL/GenBank/DDBJ databases">
        <title>Genome sequencing and assembly of bacterial species from a model synthetic community.</title>
        <authorList>
            <person name="Hogle S.L."/>
        </authorList>
    </citation>
    <scope>NUCLEOTIDE SEQUENCE [LARGE SCALE GENOMIC DNA]</scope>
    <source>
        <strain evidence="2 3">HAMBI_3031</strain>
    </source>
</reference>
<name>A0ABZ0WCM2_9BACT</name>
<dbReference type="Proteomes" id="UP001325680">
    <property type="component" value="Chromosome"/>
</dbReference>
<evidence type="ECO:0000313" key="3">
    <source>
        <dbReference type="Proteomes" id="UP001325680"/>
    </source>
</evidence>
<dbReference type="InterPro" id="IPR032185">
    <property type="entry name" value="DUF5017"/>
</dbReference>
<feature type="domain" description="DUF5017" evidence="1">
    <location>
        <begin position="16"/>
        <end position="201"/>
    </location>
</feature>
<evidence type="ECO:0000259" key="1">
    <source>
        <dbReference type="Pfam" id="PF16409"/>
    </source>
</evidence>
<sequence>MKKIIAIVILSAALVSCTKRYELASVEDFSVTLEKATYKVGEPILFTFNGKPDNIVFWSGEPGRRYEFRERTVVEGNIIGLNFKSFAQYGPKPVDQSTLKLLVSTDFNGKYDSANVLAATWEDITSKAILSSGLDQTSSGNIDLSEFAARNKNMALAFRYKTNVVKPDGAQNRWVIRSFDLKSVNEQNEETAIATMATAGWSSFSFSGPTTKWSVTSVQLLTVTNPLALDDDWVITKQFNPNKTNPDKGETIKNISQNLYEYRRVYTRPGVYKVTLVATNANVKASASAIKEMEITITQ</sequence>
<dbReference type="PROSITE" id="PS51257">
    <property type="entry name" value="PROKAR_LIPOPROTEIN"/>
    <property type="match status" value="1"/>
</dbReference>
<proteinExistence type="predicted"/>
<accession>A0ABZ0WCM2</accession>
<gene>
    <name evidence="2" type="ORF">U0035_05660</name>
</gene>
<dbReference type="EMBL" id="CP139960">
    <property type="protein sequence ID" value="WQD39632.1"/>
    <property type="molecule type" value="Genomic_DNA"/>
</dbReference>